<dbReference type="OrthoDB" id="269822at2759"/>
<dbReference type="InterPro" id="IPR001711">
    <property type="entry name" value="PLipase_C_Pinositol-sp_Y"/>
</dbReference>
<evidence type="ECO:0000256" key="7">
    <source>
        <dbReference type="RuleBase" id="RU361133"/>
    </source>
</evidence>
<evidence type="ECO:0000256" key="6">
    <source>
        <dbReference type="ARBA" id="ARBA00059664"/>
    </source>
</evidence>
<organism evidence="10 11">
    <name type="scientific">Candida verbasci</name>
    <dbReference type="NCBI Taxonomy" id="1227364"/>
    <lineage>
        <taxon>Eukaryota</taxon>
        <taxon>Fungi</taxon>
        <taxon>Dikarya</taxon>
        <taxon>Ascomycota</taxon>
        <taxon>Saccharomycotina</taxon>
        <taxon>Pichiomycetes</taxon>
        <taxon>Debaryomycetaceae</taxon>
        <taxon>Candida/Lodderomyces clade</taxon>
        <taxon>Candida</taxon>
    </lineage>
</organism>
<dbReference type="CDD" id="cd08598">
    <property type="entry name" value="PI-PLC1c_yeast"/>
    <property type="match status" value="1"/>
</dbReference>
<feature type="domain" description="PI-PLC Y-box" evidence="9">
    <location>
        <begin position="665"/>
        <end position="782"/>
    </location>
</feature>
<name>A0A9W4U177_9ASCO</name>
<keyword evidence="2 7" id="KW-0378">Hydrolase</keyword>
<dbReference type="InterPro" id="IPR001192">
    <property type="entry name" value="PI-PLC_fam"/>
</dbReference>
<dbReference type="SUPFAM" id="SSF47473">
    <property type="entry name" value="EF-hand"/>
    <property type="match status" value="1"/>
</dbReference>
<dbReference type="InterPro" id="IPR017946">
    <property type="entry name" value="PLC-like_Pdiesterase_TIM-brl"/>
</dbReference>
<comment type="caution">
    <text evidence="10">The sequence shown here is derived from an EMBL/GenBank/DDBJ whole genome shotgun (WGS) entry which is preliminary data.</text>
</comment>
<dbReference type="PROSITE" id="PS50007">
    <property type="entry name" value="PIPLC_X_DOMAIN"/>
    <property type="match status" value="1"/>
</dbReference>
<dbReference type="PROSITE" id="PS50004">
    <property type="entry name" value="C2"/>
    <property type="match status" value="1"/>
</dbReference>
<dbReference type="GO" id="GO:0051209">
    <property type="term" value="P:release of sequestered calcium ion into cytosol"/>
    <property type="evidence" value="ECO:0007669"/>
    <property type="project" value="TreeGrafter"/>
</dbReference>
<dbReference type="GO" id="GO:0004435">
    <property type="term" value="F:phosphatidylinositol-4,5-bisphosphate phospholipase C activity"/>
    <property type="evidence" value="ECO:0007669"/>
    <property type="project" value="UniProtKB-EC"/>
</dbReference>
<dbReference type="InterPro" id="IPR011993">
    <property type="entry name" value="PH-like_dom_sf"/>
</dbReference>
<feature type="domain" description="C2" evidence="8">
    <location>
        <begin position="783"/>
        <end position="920"/>
    </location>
</feature>
<keyword evidence="11" id="KW-1185">Reference proteome</keyword>
<proteinExistence type="predicted"/>
<evidence type="ECO:0000256" key="3">
    <source>
        <dbReference type="ARBA" id="ARBA00022963"/>
    </source>
</evidence>
<dbReference type="SUPFAM" id="SSF49562">
    <property type="entry name" value="C2 domain (Calcium/lipid-binding domain, CaLB)"/>
    <property type="match status" value="1"/>
</dbReference>
<dbReference type="Proteomes" id="UP001152885">
    <property type="component" value="Unassembled WGS sequence"/>
</dbReference>
<dbReference type="EMBL" id="CANTUO010000006">
    <property type="protein sequence ID" value="CAI5760286.1"/>
    <property type="molecule type" value="Genomic_DNA"/>
</dbReference>
<dbReference type="Gene3D" id="2.30.29.30">
    <property type="entry name" value="Pleckstrin-homology domain (PH domain)/Phosphotyrosine-binding domain (PTB)"/>
    <property type="match status" value="1"/>
</dbReference>
<evidence type="ECO:0000313" key="10">
    <source>
        <dbReference type="EMBL" id="CAI5760286.1"/>
    </source>
</evidence>
<dbReference type="InterPro" id="IPR037755">
    <property type="entry name" value="Plc1_PH"/>
</dbReference>
<keyword evidence="3 7" id="KW-0442">Lipid degradation</keyword>
<dbReference type="InterPro" id="IPR011992">
    <property type="entry name" value="EF-hand-dom_pair"/>
</dbReference>
<comment type="catalytic activity">
    <reaction evidence="1 7">
        <text>a 1,2-diacyl-sn-glycero-3-phospho-(1D-myo-inositol-4,5-bisphosphate) + H2O = 1D-myo-inositol 1,4,5-trisphosphate + a 1,2-diacyl-sn-glycerol + H(+)</text>
        <dbReference type="Rhea" id="RHEA:33179"/>
        <dbReference type="ChEBI" id="CHEBI:15377"/>
        <dbReference type="ChEBI" id="CHEBI:15378"/>
        <dbReference type="ChEBI" id="CHEBI:17815"/>
        <dbReference type="ChEBI" id="CHEBI:58456"/>
        <dbReference type="ChEBI" id="CHEBI:203600"/>
        <dbReference type="EC" id="3.1.4.11"/>
    </reaction>
</comment>
<dbReference type="InterPro" id="IPR035892">
    <property type="entry name" value="C2_domain_sf"/>
</dbReference>
<evidence type="ECO:0000256" key="1">
    <source>
        <dbReference type="ARBA" id="ARBA00001195"/>
    </source>
</evidence>
<dbReference type="Pfam" id="PF00388">
    <property type="entry name" value="PI-PLC-X"/>
    <property type="match status" value="1"/>
</dbReference>
<comment type="function">
    <text evidence="6">The production of the second messenger molecules diacylglycerol (DAG) and inositol 1,4,5-trisphosphate (IP3) is mediated by activated phosphatidylinositol-specific phospholipase C enzymes.</text>
</comment>
<dbReference type="PANTHER" id="PTHR10336:SF36">
    <property type="entry name" value="1-PHOSPHATIDYLINOSITOL 4,5-BISPHOSPHATE PHOSPHODIESTERASE BETA-4"/>
    <property type="match status" value="1"/>
</dbReference>
<dbReference type="Gene3D" id="2.60.40.150">
    <property type="entry name" value="C2 domain"/>
    <property type="match status" value="1"/>
</dbReference>
<dbReference type="EC" id="3.1.4.11" evidence="7"/>
<dbReference type="AlphaFoldDB" id="A0A9W4U177"/>
<dbReference type="Pfam" id="PF00387">
    <property type="entry name" value="PI-PLC-Y"/>
    <property type="match status" value="1"/>
</dbReference>
<dbReference type="InterPro" id="IPR000008">
    <property type="entry name" value="C2_dom"/>
</dbReference>
<dbReference type="PROSITE" id="PS50008">
    <property type="entry name" value="PIPLC_Y_DOMAIN"/>
    <property type="match status" value="1"/>
</dbReference>
<protein>
    <recommendedName>
        <fullName evidence="7">Phosphoinositide phospholipase C</fullName>
        <ecNumber evidence="7">3.1.4.11</ecNumber>
    </recommendedName>
</protein>
<dbReference type="SMART" id="SM00148">
    <property type="entry name" value="PLCXc"/>
    <property type="match status" value="1"/>
</dbReference>
<dbReference type="InterPro" id="IPR000909">
    <property type="entry name" value="PLipase_C_PInositol-sp_X_dom"/>
</dbReference>
<keyword evidence="4 7" id="KW-0443">Lipid metabolism</keyword>
<dbReference type="PANTHER" id="PTHR10336">
    <property type="entry name" value="PHOSPHOINOSITIDE-SPECIFIC PHOSPHOLIPASE C FAMILY PROTEIN"/>
    <property type="match status" value="1"/>
</dbReference>
<dbReference type="CDD" id="cd13360">
    <property type="entry name" value="PH_PLC_fungal"/>
    <property type="match status" value="1"/>
</dbReference>
<dbReference type="SUPFAM" id="SSF51695">
    <property type="entry name" value="PLC-like phosphodiesterases"/>
    <property type="match status" value="1"/>
</dbReference>
<gene>
    <name evidence="10" type="ORF">CANVERA_P4796</name>
</gene>
<evidence type="ECO:0000256" key="4">
    <source>
        <dbReference type="ARBA" id="ARBA00023098"/>
    </source>
</evidence>
<keyword evidence="5" id="KW-0807">Transducer</keyword>
<dbReference type="Gene3D" id="3.20.20.190">
    <property type="entry name" value="Phosphatidylinositol (PI) phosphodiesterase"/>
    <property type="match status" value="1"/>
</dbReference>
<dbReference type="PRINTS" id="PR00390">
    <property type="entry name" value="PHPHLIPASEC"/>
</dbReference>
<evidence type="ECO:0000256" key="5">
    <source>
        <dbReference type="ARBA" id="ARBA00023224"/>
    </source>
</evidence>
<evidence type="ECO:0000256" key="2">
    <source>
        <dbReference type="ARBA" id="ARBA00022801"/>
    </source>
</evidence>
<sequence length="945" mass="108692">MNLRKTSNNQINLGNAKDNKDLFKVNSIDSNGDHDLSNNGSSPSELTYSLSNDDPINITKSNYSLLRKTSSSPIQSNLPSIFSNLRSNDNLNDSIPPIKYGKNIIKRLLHIDEDGKKKSIERSLNLNHSTSDLQFLDNQIKLDTDFAKIIGQIDIDPVFNNEGLYLTKISHKSKKRILIFIDSINFKFKWKVASVLPLNNTRSNSNSSIDGYKSLISSSRIHEFTLDDIKSIYMQDQGSSYREELNVPKEYENQWITIIYLNQKKGNLKSLHLICESIEDFEKLSSAIINLRNLRYQLAKEFLINLNDLKENHVKSIILDKEPSDSKIVRDFLSFQDILKYAKRLNINVNKNYLQSIFDQVLAVNPTYDEQLNFDQFKKFVSILKNRQDIAEIWESLKNTDKEGMTLDDVTLFIKDTQKEQIENEDVIFLFDKFKTPDNLWSADSLNNFLLSSYSKSVHNIETKQYYNYPLTDYYISSSHNTYLIGRQVAGDSSVDGYIKALQKGCRCIEIDIWNGDNSEEINNSEPNVNHGRTFSKSISFANVINTIKKFAFITTPYPLILSLEVHCTPQNQIKVVNTLKDILKDKMIIAPINDDSSLPSPSQLKNKFIIKVKKTSAFQNLIEMDDGSFTTTTTTSMSEDNETKPNGNFFKRKVNKNPKIINELSDLGVYVQGLKFRNFSLPESKTFNHCFSLSEKTINKIIKDEDKNASLNKHNKKYFVRVYPSKTRIKSTNFNPIQYWIHGVQMVATNWQTYDLGQQLNEAMFEGVDKKGYVLKSKELRKPYLKSSKFNFLTTATKSIKFELTIISGHQLPKYNKDDENAINPFITFEIIGAESINWDKLVKSNIFKTKIIPENGFNPIWDESIGGKINVNSDLIFIKFQIFNSLSKFEEVNSQPIGVIVHKLNYLRQGYRYLSINDLFGENLVYSSLLIKLNYDDEVMSNL</sequence>
<dbReference type="GO" id="GO:0048015">
    <property type="term" value="P:phosphatidylinositol-mediated signaling"/>
    <property type="evidence" value="ECO:0007669"/>
    <property type="project" value="TreeGrafter"/>
</dbReference>
<reference evidence="10" key="1">
    <citation type="submission" date="2022-12" db="EMBL/GenBank/DDBJ databases">
        <authorList>
            <person name="Brejova B."/>
        </authorList>
    </citation>
    <scope>NUCLEOTIDE SEQUENCE</scope>
</reference>
<dbReference type="SMART" id="SM00239">
    <property type="entry name" value="C2"/>
    <property type="match status" value="1"/>
</dbReference>
<dbReference type="GO" id="GO:0016042">
    <property type="term" value="P:lipid catabolic process"/>
    <property type="evidence" value="ECO:0007669"/>
    <property type="project" value="UniProtKB-KW"/>
</dbReference>
<dbReference type="CDD" id="cd00275">
    <property type="entry name" value="C2_PLC_like"/>
    <property type="match status" value="1"/>
</dbReference>
<dbReference type="FunFam" id="3.20.20.190:FF:000039">
    <property type="entry name" value="Phosphoinositide phospholipase C"/>
    <property type="match status" value="1"/>
</dbReference>
<accession>A0A9W4U177</accession>
<dbReference type="Pfam" id="PF00168">
    <property type="entry name" value="C2"/>
    <property type="match status" value="1"/>
</dbReference>
<dbReference type="SMART" id="SM00149">
    <property type="entry name" value="PLCYc"/>
    <property type="match status" value="1"/>
</dbReference>
<evidence type="ECO:0000313" key="11">
    <source>
        <dbReference type="Proteomes" id="UP001152885"/>
    </source>
</evidence>
<evidence type="ECO:0000259" key="9">
    <source>
        <dbReference type="PROSITE" id="PS50008"/>
    </source>
</evidence>
<evidence type="ECO:0000259" key="8">
    <source>
        <dbReference type="PROSITE" id="PS50004"/>
    </source>
</evidence>